<accession>A0A0D8BXM4</accession>
<dbReference type="PATRIC" id="fig|1462.6.peg.3385"/>
<dbReference type="AlphaFoldDB" id="A0A0D8BXM4"/>
<gene>
    <name evidence="1" type="ORF">LG52_3087</name>
</gene>
<protein>
    <submittedName>
        <fullName evidence="1">Uncharacterized protein</fullName>
    </submittedName>
</protein>
<reference evidence="1 2" key="1">
    <citation type="submission" date="2015-01" db="EMBL/GenBank/DDBJ databases">
        <authorList>
            <person name="Filippidou S."/>
            <person name="Jeanneret N."/>
            <person name="Russel-Delif L."/>
            <person name="Junier T."/>
            <person name="Wunderlin T."/>
            <person name="Molina V."/>
            <person name="Johnson S.L."/>
            <person name="Davenport K.W."/>
            <person name="Chain P.S."/>
            <person name="Dorador C."/>
            <person name="Junier P."/>
        </authorList>
    </citation>
    <scope>NUCLEOTIDE SEQUENCE [LARGE SCALE GENOMIC DNA]</scope>
    <source>
        <strain evidence="1 2">Et7/4</strain>
    </source>
</reference>
<proteinExistence type="predicted"/>
<evidence type="ECO:0000313" key="1">
    <source>
        <dbReference type="EMBL" id="KJE28880.1"/>
    </source>
</evidence>
<sequence>MERPYSKEAFLCLHGSDDLGEIAAFHQPSRYWPKQRAFFLHTVGLKQVEGGKQDEPSPSGG</sequence>
<dbReference type="EMBL" id="JYBP01000003">
    <property type="protein sequence ID" value="KJE28880.1"/>
    <property type="molecule type" value="Genomic_DNA"/>
</dbReference>
<comment type="caution">
    <text evidence="1">The sequence shown here is derived from an EMBL/GenBank/DDBJ whole genome shotgun (WGS) entry which is preliminary data.</text>
</comment>
<organism evidence="1 2">
    <name type="scientific">Geobacillus kaustophilus</name>
    <dbReference type="NCBI Taxonomy" id="1462"/>
    <lineage>
        <taxon>Bacteria</taxon>
        <taxon>Bacillati</taxon>
        <taxon>Bacillota</taxon>
        <taxon>Bacilli</taxon>
        <taxon>Bacillales</taxon>
        <taxon>Anoxybacillaceae</taxon>
        <taxon>Geobacillus</taxon>
        <taxon>Geobacillus thermoleovorans group</taxon>
    </lineage>
</organism>
<dbReference type="Proteomes" id="UP000032522">
    <property type="component" value="Unassembled WGS sequence"/>
</dbReference>
<name>A0A0D8BXM4_GEOKU</name>
<evidence type="ECO:0000313" key="2">
    <source>
        <dbReference type="Proteomes" id="UP000032522"/>
    </source>
</evidence>